<comment type="caution">
    <text evidence="2">The sequence shown here is derived from an EMBL/GenBank/DDBJ whole genome shotgun (WGS) entry which is preliminary data.</text>
</comment>
<dbReference type="PANTHER" id="PTHR30404">
    <property type="entry name" value="N-ACETYLMURAMOYL-L-ALANINE AMIDASE"/>
    <property type="match status" value="1"/>
</dbReference>
<name>A0A6V8SEI2_9CLOT</name>
<dbReference type="AlphaFoldDB" id="A0A6V8SEI2"/>
<dbReference type="SUPFAM" id="SSF53187">
    <property type="entry name" value="Zn-dependent exopeptidases"/>
    <property type="match status" value="1"/>
</dbReference>
<evidence type="ECO:0000313" key="2">
    <source>
        <dbReference type="EMBL" id="GFP74885.1"/>
    </source>
</evidence>
<feature type="domain" description="MurNAc-LAA" evidence="1">
    <location>
        <begin position="72"/>
        <end position="174"/>
    </location>
</feature>
<dbReference type="Proteomes" id="UP000580568">
    <property type="component" value="Unassembled WGS sequence"/>
</dbReference>
<dbReference type="GO" id="GO:0030288">
    <property type="term" value="C:outer membrane-bounded periplasmic space"/>
    <property type="evidence" value="ECO:0007669"/>
    <property type="project" value="TreeGrafter"/>
</dbReference>
<proteinExistence type="predicted"/>
<dbReference type="GO" id="GO:0008745">
    <property type="term" value="F:N-acetylmuramoyl-L-alanine amidase activity"/>
    <property type="evidence" value="ECO:0007669"/>
    <property type="project" value="InterPro"/>
</dbReference>
<evidence type="ECO:0000259" key="1">
    <source>
        <dbReference type="SMART" id="SM00646"/>
    </source>
</evidence>
<dbReference type="PANTHER" id="PTHR30404:SF8">
    <property type="entry name" value="AUTOLYSIN PH-RELATED"/>
    <property type="match status" value="1"/>
</dbReference>
<organism evidence="2 3">
    <name type="scientific">Clostridium fungisolvens</name>
    <dbReference type="NCBI Taxonomy" id="1604897"/>
    <lineage>
        <taxon>Bacteria</taxon>
        <taxon>Bacillati</taxon>
        <taxon>Bacillota</taxon>
        <taxon>Clostridia</taxon>
        <taxon>Eubacteriales</taxon>
        <taxon>Clostridiaceae</taxon>
        <taxon>Clostridium</taxon>
    </lineage>
</organism>
<keyword evidence="3" id="KW-1185">Reference proteome</keyword>
<dbReference type="InterPro" id="IPR050695">
    <property type="entry name" value="N-acetylmuramoyl_amidase_3"/>
</dbReference>
<gene>
    <name evidence="2" type="ORF">bsdtw1_00948</name>
</gene>
<protein>
    <recommendedName>
        <fullName evidence="1">MurNAc-LAA domain-containing protein</fullName>
    </recommendedName>
</protein>
<dbReference type="InterPro" id="IPR002508">
    <property type="entry name" value="MurNAc-LAA_cat"/>
</dbReference>
<dbReference type="SMART" id="SM00646">
    <property type="entry name" value="Ami_3"/>
    <property type="match status" value="1"/>
</dbReference>
<reference evidence="2 3" key="1">
    <citation type="submission" date="2020-07" db="EMBL/GenBank/DDBJ databases">
        <title>A new beta-1,3-glucan-decomposing anaerobic bacterium isolated from anoxic soil subjected to biological soil disinfestation.</title>
        <authorList>
            <person name="Ueki A."/>
            <person name="Tonouchi A."/>
        </authorList>
    </citation>
    <scope>NUCLEOTIDE SEQUENCE [LARGE SCALE GENOMIC DNA]</scope>
    <source>
        <strain evidence="2 3">TW1</strain>
    </source>
</reference>
<dbReference type="CDD" id="cd02696">
    <property type="entry name" value="MurNAc-LAA"/>
    <property type="match status" value="1"/>
</dbReference>
<dbReference type="EMBL" id="BLZR01000001">
    <property type="protein sequence ID" value="GFP74885.1"/>
    <property type="molecule type" value="Genomic_DNA"/>
</dbReference>
<dbReference type="Gene3D" id="3.40.630.40">
    <property type="entry name" value="Zn-dependent exopeptidases"/>
    <property type="match status" value="1"/>
</dbReference>
<accession>A0A6V8SEI2</accession>
<dbReference type="GO" id="GO:0009253">
    <property type="term" value="P:peptidoglycan catabolic process"/>
    <property type="evidence" value="ECO:0007669"/>
    <property type="project" value="InterPro"/>
</dbReference>
<sequence length="187" mass="20764">MRIAKGSTISGDAGHNCYPDVGAKGIRFEDSCTRAVWNLIMKGLQELGYKTKDCTPWEKNFNSAGASKGYRVRLANESNSSLHLSIHFNAGGGRGVECWVSELGGRSEKFAYRICEEISKLGYVNRGVKNSNLYVTKYTNMPCVLIECCFIDSQEDMERYDPYTIAQAIIKAITGEAKFNKEESESG</sequence>
<dbReference type="Pfam" id="PF01520">
    <property type="entry name" value="Amidase_3"/>
    <property type="match status" value="1"/>
</dbReference>
<dbReference type="RefSeq" id="WP_183276421.1">
    <property type="nucleotide sequence ID" value="NZ_BLZR01000001.1"/>
</dbReference>
<evidence type="ECO:0000313" key="3">
    <source>
        <dbReference type="Proteomes" id="UP000580568"/>
    </source>
</evidence>